<dbReference type="Pfam" id="PF07690">
    <property type="entry name" value="MFS_1"/>
    <property type="match status" value="1"/>
</dbReference>
<name>A0A8H6T7B4_9AGAR</name>
<evidence type="ECO:0000313" key="8">
    <source>
        <dbReference type="EMBL" id="KAF7312240.1"/>
    </source>
</evidence>
<feature type="region of interest" description="Disordered" evidence="5">
    <location>
        <begin position="1032"/>
        <end position="1069"/>
    </location>
</feature>
<dbReference type="SUPFAM" id="SSF49764">
    <property type="entry name" value="HSP20-like chaperones"/>
    <property type="match status" value="1"/>
</dbReference>
<evidence type="ECO:0000256" key="4">
    <source>
        <dbReference type="ARBA" id="ARBA00023136"/>
    </source>
</evidence>
<feature type="region of interest" description="Disordered" evidence="5">
    <location>
        <begin position="89"/>
        <end position="147"/>
    </location>
</feature>
<feature type="compositionally biased region" description="Pro residues" evidence="5">
    <location>
        <begin position="175"/>
        <end position="188"/>
    </location>
</feature>
<evidence type="ECO:0000313" key="9">
    <source>
        <dbReference type="Proteomes" id="UP000636479"/>
    </source>
</evidence>
<dbReference type="Proteomes" id="UP000636479">
    <property type="component" value="Unassembled WGS sequence"/>
</dbReference>
<keyword evidence="2 6" id="KW-0812">Transmembrane</keyword>
<dbReference type="GO" id="GO:0016020">
    <property type="term" value="C:membrane"/>
    <property type="evidence" value="ECO:0007669"/>
    <property type="project" value="UniProtKB-SubCell"/>
</dbReference>
<feature type="compositionally biased region" description="Low complexity" evidence="5">
    <location>
        <begin position="114"/>
        <end position="124"/>
    </location>
</feature>
<evidence type="ECO:0000256" key="2">
    <source>
        <dbReference type="ARBA" id="ARBA00022692"/>
    </source>
</evidence>
<reference evidence="8" key="1">
    <citation type="submission" date="2020-05" db="EMBL/GenBank/DDBJ databases">
        <title>Mycena genomes resolve the evolution of fungal bioluminescence.</title>
        <authorList>
            <person name="Tsai I.J."/>
        </authorList>
    </citation>
    <scope>NUCLEOTIDE SEQUENCE</scope>
    <source>
        <strain evidence="8">171206Taipei</strain>
    </source>
</reference>
<organism evidence="8 9">
    <name type="scientific">Mycena indigotica</name>
    <dbReference type="NCBI Taxonomy" id="2126181"/>
    <lineage>
        <taxon>Eukaryota</taxon>
        <taxon>Fungi</taxon>
        <taxon>Dikarya</taxon>
        <taxon>Basidiomycota</taxon>
        <taxon>Agaricomycotina</taxon>
        <taxon>Agaricomycetes</taxon>
        <taxon>Agaricomycetidae</taxon>
        <taxon>Agaricales</taxon>
        <taxon>Marasmiineae</taxon>
        <taxon>Mycenaceae</taxon>
        <taxon>Mycena</taxon>
    </lineage>
</organism>
<feature type="compositionally biased region" description="Basic and acidic residues" evidence="5">
    <location>
        <begin position="710"/>
        <end position="721"/>
    </location>
</feature>
<feature type="compositionally biased region" description="Polar residues" evidence="5">
    <location>
        <begin position="1053"/>
        <end position="1069"/>
    </location>
</feature>
<dbReference type="GeneID" id="59341769"/>
<dbReference type="Pfam" id="PF00011">
    <property type="entry name" value="HSP20"/>
    <property type="match status" value="1"/>
</dbReference>
<feature type="domain" description="SHSP" evidence="7">
    <location>
        <begin position="205"/>
        <end position="289"/>
    </location>
</feature>
<feature type="transmembrane region" description="Helical" evidence="6">
    <location>
        <begin position="807"/>
        <end position="831"/>
    </location>
</feature>
<feature type="transmembrane region" description="Helical" evidence="6">
    <location>
        <begin position="991"/>
        <end position="1009"/>
    </location>
</feature>
<feature type="transmembrane region" description="Helical" evidence="6">
    <location>
        <begin position="569"/>
        <end position="589"/>
    </location>
</feature>
<evidence type="ECO:0000256" key="5">
    <source>
        <dbReference type="SAM" id="MobiDB-lite"/>
    </source>
</evidence>
<protein>
    <recommendedName>
        <fullName evidence="7">SHSP domain-containing protein</fullName>
    </recommendedName>
</protein>
<feature type="transmembrane region" description="Helical" evidence="6">
    <location>
        <begin position="681"/>
        <end position="704"/>
    </location>
</feature>
<dbReference type="InterPro" id="IPR002068">
    <property type="entry name" value="A-crystallin/Hsp20_dom"/>
</dbReference>
<feature type="compositionally biased region" description="Polar residues" evidence="5">
    <location>
        <begin position="42"/>
        <end position="54"/>
    </location>
</feature>
<dbReference type="GO" id="GO:0022857">
    <property type="term" value="F:transmembrane transporter activity"/>
    <property type="evidence" value="ECO:0007669"/>
    <property type="project" value="InterPro"/>
</dbReference>
<feature type="transmembrane region" description="Helical" evidence="6">
    <location>
        <begin position="295"/>
        <end position="313"/>
    </location>
</feature>
<evidence type="ECO:0000256" key="6">
    <source>
        <dbReference type="SAM" id="Phobius"/>
    </source>
</evidence>
<dbReference type="PANTHER" id="PTHR23507:SF1">
    <property type="entry name" value="FI18259P1-RELATED"/>
    <property type="match status" value="1"/>
</dbReference>
<dbReference type="AlphaFoldDB" id="A0A8H6T7B4"/>
<dbReference type="OrthoDB" id="3026777at2759"/>
<dbReference type="Gene3D" id="1.20.1250.20">
    <property type="entry name" value="MFS general substrate transporter like domains"/>
    <property type="match status" value="1"/>
</dbReference>
<dbReference type="EMBL" id="JACAZF010000002">
    <property type="protein sequence ID" value="KAF7312240.1"/>
    <property type="molecule type" value="Genomic_DNA"/>
</dbReference>
<accession>A0A8H6T7B4</accession>
<dbReference type="PANTHER" id="PTHR23507">
    <property type="entry name" value="ZGC:174356"/>
    <property type="match status" value="1"/>
</dbReference>
<feature type="compositionally biased region" description="Basic and acidic residues" evidence="5">
    <location>
        <begin position="1032"/>
        <end position="1049"/>
    </location>
</feature>
<dbReference type="InterPro" id="IPR011701">
    <property type="entry name" value="MFS"/>
</dbReference>
<dbReference type="RefSeq" id="XP_037224348.1">
    <property type="nucleotide sequence ID" value="XM_037359253.1"/>
</dbReference>
<dbReference type="Gene3D" id="2.60.40.790">
    <property type="match status" value="1"/>
</dbReference>
<comment type="subcellular location">
    <subcellularLocation>
        <location evidence="1">Membrane</location>
        <topology evidence="1">Multi-pass membrane protein</topology>
    </subcellularLocation>
</comment>
<evidence type="ECO:0000259" key="7">
    <source>
        <dbReference type="Pfam" id="PF00011"/>
    </source>
</evidence>
<feature type="transmembrane region" description="Helical" evidence="6">
    <location>
        <begin position="638"/>
        <end position="661"/>
    </location>
</feature>
<proteinExistence type="predicted"/>
<feature type="transmembrane region" description="Helical" evidence="6">
    <location>
        <begin position="768"/>
        <end position="787"/>
    </location>
</feature>
<evidence type="ECO:0000256" key="1">
    <source>
        <dbReference type="ARBA" id="ARBA00004141"/>
    </source>
</evidence>
<dbReference type="SUPFAM" id="SSF103473">
    <property type="entry name" value="MFS general substrate transporter"/>
    <property type="match status" value="1"/>
</dbReference>
<feature type="region of interest" description="Disordered" evidence="5">
    <location>
        <begin position="710"/>
        <end position="732"/>
    </location>
</feature>
<feature type="region of interest" description="Disordered" evidence="5">
    <location>
        <begin position="498"/>
        <end position="521"/>
    </location>
</feature>
<feature type="transmembrane region" description="Helical" evidence="6">
    <location>
        <begin position="601"/>
        <end position="626"/>
    </location>
</feature>
<dbReference type="CDD" id="cd06464">
    <property type="entry name" value="ACD_sHsps-like"/>
    <property type="match status" value="1"/>
</dbReference>
<feature type="region of interest" description="Disordered" evidence="5">
    <location>
        <begin position="163"/>
        <end position="193"/>
    </location>
</feature>
<comment type="caution">
    <text evidence="8">The sequence shown here is derived from an EMBL/GenBank/DDBJ whole genome shotgun (WGS) entry which is preliminary data.</text>
</comment>
<keyword evidence="4 6" id="KW-0472">Membrane</keyword>
<feature type="transmembrane region" description="Helical" evidence="6">
    <location>
        <begin position="956"/>
        <end position="979"/>
    </location>
</feature>
<feature type="compositionally biased region" description="Basic and acidic residues" evidence="5">
    <location>
        <begin position="89"/>
        <end position="106"/>
    </location>
</feature>
<dbReference type="InterPro" id="IPR008978">
    <property type="entry name" value="HSP20-like_chaperone"/>
</dbReference>
<dbReference type="InterPro" id="IPR036259">
    <property type="entry name" value="MFS_trans_sf"/>
</dbReference>
<feature type="region of interest" description="Disordered" evidence="5">
    <location>
        <begin position="1"/>
        <end position="70"/>
    </location>
</feature>
<gene>
    <name evidence="8" type="ORF">MIND_00237000</name>
</gene>
<sequence length="1069" mass="117396">MASPARLDMLSSSSRHQPGPSRLSPITPVTGIVYPSADETENVSQSSTRPQTLRRTSKLLPQPKKSIDAADDHVALDDLWSALRRQKELKMEKEKAKVRSLEDHRPTINGSGDTSSPSPQPTSSLKIRKTTQRTSPPPPPTAAPSLANERRWLIEDFSEKDSFFPNAPDPKTTTPSPPPPPPHVPTPPSSGLKKKKSILSFQVLKEKNSVVAIFDLKLMDKEAVRISHNLEQNEITVSWEVCEKETWTEDDCIVHQTMERLYYRVIELADGVESREIYAAMKNGDLLLRLLAHPYVFVESILTHLVVLIIIILDASLKLRPLFPIQVRITLRDVGRAEDAPYQHLVSYHHPSRVMSSSQPWDDAQATVEDPLVAVFPSPTRSRHALSPHSFNMPPDSPSASEHAPLIDRPQLKKKPFYRPRPLWLVPFACTSALVRGMTLAPRVEVFSQLSCSRLHHHFNHTESASLVPPHAQLYSSLDPLGPQFNPDPTELWVIVEPQPGEDKDRPWGDDETEDDPRRVPSARCMSDAAVQADAARLQTIFTTTMGLLSALTTGWWGRFGERHGRTMVLSFSVFGLLLTDLIFIISSTPSSPFSAHGHKLLLVAPVIEGALGGWSTLQSAISAYISDCTSNSSRAGVFSRFSGVQFIGIGVGPILGGWLIRHPIPWLTSLPHPGQPQVATVTSVFWVAVALQILNLLVVLLIVPESVHKDNGKGKARDISDGESTSDDTATKAPVSRGVFSDFFSPLAIFLPVPLLVDGTVRQRKDYSLTFLACALFAYMLSAGLYQIKYLYAGHVYGWGAEQLSYYISLLGSTRAIYLLFILPSIITALKPKPKVPKDKATKPKPTKAHLAREINFDLNLSRISLCIEIVALLAVACSPTPLYQVHSLYMNDVSADSKKSTFQHSQSLFVFASWLQCMGSGAVPAIQSLALCVLQARSLVSPDAAEVDARAGTLFGALAVLQASGQMVLGPLFFGLVYSGTVAACPKTVFVTAVAILFAALVALLLVRNPLSESRARSLSKISARRQRRISWEEEHRGRSRISKDLRGYGSTIQTAPQASSSKTASV</sequence>
<keyword evidence="3 6" id="KW-1133">Transmembrane helix</keyword>
<keyword evidence="9" id="KW-1185">Reference proteome</keyword>
<evidence type="ECO:0000256" key="3">
    <source>
        <dbReference type="ARBA" id="ARBA00022989"/>
    </source>
</evidence>